<dbReference type="GO" id="GO:0005815">
    <property type="term" value="C:microtubule organizing center"/>
    <property type="evidence" value="ECO:0007669"/>
    <property type="project" value="TreeGrafter"/>
</dbReference>
<dbReference type="InterPro" id="IPR032733">
    <property type="entry name" value="HAUS3_N"/>
</dbReference>
<evidence type="ECO:0000259" key="11">
    <source>
        <dbReference type="Pfam" id="PF14932"/>
    </source>
</evidence>
<dbReference type="HOGENOM" id="CLU_031795_0_0_1"/>
<feature type="coiled-coil region" evidence="10">
    <location>
        <begin position="105"/>
        <end position="139"/>
    </location>
</feature>
<reference evidence="12" key="2">
    <citation type="submission" date="2004-02" db="EMBL/GenBank/DDBJ databases">
        <authorList>
            <consortium name="Genoscope"/>
            <consortium name="Whitehead Institute Centre for Genome Research"/>
        </authorList>
    </citation>
    <scope>NUCLEOTIDE SEQUENCE</scope>
</reference>
<gene>
    <name evidence="12" type="ORF">GSTENG00025903001</name>
</gene>
<evidence type="ECO:0000256" key="7">
    <source>
        <dbReference type="ARBA" id="ARBA00023054"/>
    </source>
</evidence>
<evidence type="ECO:0000256" key="3">
    <source>
        <dbReference type="ARBA" id="ARBA00022490"/>
    </source>
</evidence>
<keyword evidence="9" id="KW-0131">Cell cycle</keyword>
<dbReference type="KEGG" id="tng:GSTEN00025903G001"/>
<keyword evidence="7 10" id="KW-0175">Coiled coil</keyword>
<evidence type="ECO:0000256" key="1">
    <source>
        <dbReference type="ARBA" id="ARBA00004186"/>
    </source>
</evidence>
<dbReference type="GO" id="GO:0031023">
    <property type="term" value="P:microtubule organizing center organization"/>
    <property type="evidence" value="ECO:0007669"/>
    <property type="project" value="TreeGrafter"/>
</dbReference>
<feature type="coiled-coil region" evidence="10">
    <location>
        <begin position="572"/>
        <end position="606"/>
    </location>
</feature>
<dbReference type="GO" id="GO:0005874">
    <property type="term" value="C:microtubule"/>
    <property type="evidence" value="ECO:0007669"/>
    <property type="project" value="UniProtKB-KW"/>
</dbReference>
<dbReference type="InterPro" id="IPR026206">
    <property type="entry name" value="HAUS3"/>
</dbReference>
<dbReference type="GO" id="GO:0070652">
    <property type="term" value="C:HAUS complex"/>
    <property type="evidence" value="ECO:0007669"/>
    <property type="project" value="InterPro"/>
</dbReference>
<comment type="subcellular location">
    <subcellularLocation>
        <location evidence="1">Cytoplasm</location>
        <location evidence="1">Cytoskeleton</location>
        <location evidence="1">Spindle</location>
    </subcellularLocation>
</comment>
<feature type="non-terminal residue" evidence="12">
    <location>
        <position position="645"/>
    </location>
</feature>
<dbReference type="PRINTS" id="PR02089">
    <property type="entry name" value="HAUSAUGMINL3"/>
</dbReference>
<feature type="non-terminal residue" evidence="12">
    <location>
        <position position="1"/>
    </location>
</feature>
<sequence>TMLGGAQFVEALDRLGYPGASSLKASEFDWLFDCSPENLHFLRFVCRSLNQSNVLRVEEARAFKELKESGKPLLDEAALAELLKSDGGGGNILGPSPSLSSSVFASEEDIALEDLEADLRRLLKERDLKQQRYKRLQNLATSRSDVDLRLGSELESAVHKLQEANAVIGAKSADTNCLLQKLTDEVKNLASYLPAQVEIEQNRKGEPKHPTALLSQLTLSPYLSQEELNTKTLSAFTQRHFFQGISDIVETSCSERFQVHDLSSCDIDEESNGSKDGKGEECVVERRRTEMARLQWAHVVAQHQLMQATAEEKSLQAGLDWLAEKGSHTNNISMSSSLHVREDVSKKELQMTEAELEVLLRGPVPVTLKESARLLNVPVVRGDLDLQVARQDYYTKRQDQVRDYLLRQKACFDIVHLGQQMEMRRWKSCLQHLEAVKGRLVNESETVALRIDCLSHPDLSINPRHNPIITCKDVAFSRIFQILEHASDKGQSEPFRTYESLGQAAHKLAGDLQATRDALAGAACQQHYTAARLNNDCEALHRAMYTDLQQLNLGPQVRPLGTTDQELLCPNAQELTSKLVEADAQLQSLQHVMQEIMEEVQSKRAQLERYPLLRQERELYVYFHLDPQLLQKVVEDLEARKAVKK</sequence>
<dbReference type="AlphaFoldDB" id="Q4S0R3"/>
<keyword evidence="6" id="KW-0498">Mitosis</keyword>
<name>Q4S0R3_TETNG</name>
<proteinExistence type="inferred from homology"/>
<evidence type="ECO:0000256" key="8">
    <source>
        <dbReference type="ARBA" id="ARBA00023212"/>
    </source>
</evidence>
<keyword evidence="3" id="KW-0963">Cytoplasm</keyword>
<dbReference type="Pfam" id="PF14932">
    <property type="entry name" value="HAUS-augmin3"/>
    <property type="match status" value="1"/>
</dbReference>
<accession>Q4S0R3</accession>
<comment type="similarity">
    <text evidence="2">Belongs to the HAUS3 family.</text>
</comment>
<dbReference type="EMBL" id="CAAE01014779">
    <property type="protein sequence ID" value="CAG05769.1"/>
    <property type="molecule type" value="Genomic_DNA"/>
</dbReference>
<evidence type="ECO:0000256" key="10">
    <source>
        <dbReference type="SAM" id="Coils"/>
    </source>
</evidence>
<comment type="caution">
    <text evidence="12">The sequence shown here is derived from an EMBL/GenBank/DDBJ whole genome shotgun (WGS) entry which is preliminary data.</text>
</comment>
<evidence type="ECO:0000256" key="6">
    <source>
        <dbReference type="ARBA" id="ARBA00022776"/>
    </source>
</evidence>
<dbReference type="GO" id="GO:0051225">
    <property type="term" value="P:spindle assembly"/>
    <property type="evidence" value="ECO:0007669"/>
    <property type="project" value="InterPro"/>
</dbReference>
<reference evidence="12" key="1">
    <citation type="journal article" date="2004" name="Nature">
        <title>Genome duplication in the teleost fish Tetraodon nigroviridis reveals the early vertebrate proto-karyotype.</title>
        <authorList>
            <person name="Jaillon O."/>
            <person name="Aury J.-M."/>
            <person name="Brunet F."/>
            <person name="Petit J.-L."/>
            <person name="Stange-Thomann N."/>
            <person name="Mauceli E."/>
            <person name="Bouneau L."/>
            <person name="Fischer C."/>
            <person name="Ozouf-Costaz C."/>
            <person name="Bernot A."/>
            <person name="Nicaud S."/>
            <person name="Jaffe D."/>
            <person name="Fisher S."/>
            <person name="Lutfalla G."/>
            <person name="Dossat C."/>
            <person name="Segurens B."/>
            <person name="Dasilva C."/>
            <person name="Salanoubat M."/>
            <person name="Levy M."/>
            <person name="Boudet N."/>
            <person name="Castellano S."/>
            <person name="Anthouard V."/>
            <person name="Jubin C."/>
            <person name="Castelli V."/>
            <person name="Katinka M."/>
            <person name="Vacherie B."/>
            <person name="Biemont C."/>
            <person name="Skalli Z."/>
            <person name="Cattolico L."/>
            <person name="Poulain J."/>
            <person name="De Berardinis V."/>
            <person name="Cruaud C."/>
            <person name="Duprat S."/>
            <person name="Brottier P."/>
            <person name="Coutanceau J.-P."/>
            <person name="Gouzy J."/>
            <person name="Parra G."/>
            <person name="Lardier G."/>
            <person name="Chapple C."/>
            <person name="McKernan K.J."/>
            <person name="McEwan P."/>
            <person name="Bosak S."/>
            <person name="Kellis M."/>
            <person name="Volff J.-N."/>
            <person name="Guigo R."/>
            <person name="Zody M.C."/>
            <person name="Mesirov J."/>
            <person name="Lindblad-Toh K."/>
            <person name="Birren B."/>
            <person name="Nusbaum C."/>
            <person name="Kahn D."/>
            <person name="Robinson-Rechavi M."/>
            <person name="Laudet V."/>
            <person name="Schachter V."/>
            <person name="Quetier F."/>
            <person name="Saurin W."/>
            <person name="Scarpelli C."/>
            <person name="Wincker P."/>
            <person name="Lander E.S."/>
            <person name="Weissenbach J."/>
            <person name="Roest Crollius H."/>
        </authorList>
    </citation>
    <scope>NUCLEOTIDE SEQUENCE [LARGE SCALE GENOMIC DNA]</scope>
</reference>
<dbReference type="GO" id="GO:0051301">
    <property type="term" value="P:cell division"/>
    <property type="evidence" value="ECO:0007669"/>
    <property type="project" value="UniProtKB-KW"/>
</dbReference>
<dbReference type="PANTHER" id="PTHR19378:SF0">
    <property type="entry name" value="HAUS AUGMIN-LIKE COMPLEX SUBUNIT 3"/>
    <property type="match status" value="1"/>
</dbReference>
<feature type="domain" description="HAUS augmin-like complex subunit 3 N-terminal" evidence="11">
    <location>
        <begin position="30"/>
        <end position="311"/>
    </location>
</feature>
<dbReference type="GO" id="GO:0072686">
    <property type="term" value="C:mitotic spindle"/>
    <property type="evidence" value="ECO:0007669"/>
    <property type="project" value="TreeGrafter"/>
</dbReference>
<dbReference type="OrthoDB" id="2159690at2759"/>
<organism evidence="12">
    <name type="scientific">Tetraodon nigroviridis</name>
    <name type="common">Spotted green pufferfish</name>
    <name type="synonym">Chelonodon nigroviridis</name>
    <dbReference type="NCBI Taxonomy" id="99883"/>
    <lineage>
        <taxon>Eukaryota</taxon>
        <taxon>Metazoa</taxon>
        <taxon>Chordata</taxon>
        <taxon>Craniata</taxon>
        <taxon>Vertebrata</taxon>
        <taxon>Euteleostomi</taxon>
        <taxon>Actinopterygii</taxon>
        <taxon>Neopterygii</taxon>
        <taxon>Teleostei</taxon>
        <taxon>Neoteleostei</taxon>
        <taxon>Acanthomorphata</taxon>
        <taxon>Eupercaria</taxon>
        <taxon>Tetraodontiformes</taxon>
        <taxon>Tetradontoidea</taxon>
        <taxon>Tetraodontidae</taxon>
        <taxon>Tetraodon</taxon>
    </lineage>
</organism>
<evidence type="ECO:0000256" key="9">
    <source>
        <dbReference type="ARBA" id="ARBA00023306"/>
    </source>
</evidence>
<dbReference type="PANTHER" id="PTHR19378">
    <property type="entry name" value="GOLGIN- RELATED"/>
    <property type="match status" value="1"/>
</dbReference>
<keyword evidence="8" id="KW-0206">Cytoskeleton</keyword>
<evidence type="ECO:0000256" key="2">
    <source>
        <dbReference type="ARBA" id="ARBA00009645"/>
    </source>
</evidence>
<protein>
    <submittedName>
        <fullName evidence="12">(spotted green pufferfish) hypothetical protein</fullName>
    </submittedName>
</protein>
<keyword evidence="4" id="KW-0132">Cell division</keyword>
<evidence type="ECO:0000313" key="12">
    <source>
        <dbReference type="EMBL" id="CAG05769.1"/>
    </source>
</evidence>
<keyword evidence="5" id="KW-0493">Microtubule</keyword>
<evidence type="ECO:0000256" key="4">
    <source>
        <dbReference type="ARBA" id="ARBA00022618"/>
    </source>
</evidence>
<evidence type="ECO:0000256" key="5">
    <source>
        <dbReference type="ARBA" id="ARBA00022701"/>
    </source>
</evidence>